<proteinExistence type="predicted"/>
<dbReference type="Proteomes" id="UP000601435">
    <property type="component" value="Unassembled WGS sequence"/>
</dbReference>
<keyword evidence="4" id="KW-1185">Reference proteome</keyword>
<feature type="compositionally biased region" description="Low complexity" evidence="2">
    <location>
        <begin position="104"/>
        <end position="117"/>
    </location>
</feature>
<organism evidence="3 4">
    <name type="scientific">Symbiodinium necroappetens</name>
    <dbReference type="NCBI Taxonomy" id="1628268"/>
    <lineage>
        <taxon>Eukaryota</taxon>
        <taxon>Sar</taxon>
        <taxon>Alveolata</taxon>
        <taxon>Dinophyceae</taxon>
        <taxon>Suessiales</taxon>
        <taxon>Symbiodiniaceae</taxon>
        <taxon>Symbiodinium</taxon>
    </lineage>
</organism>
<evidence type="ECO:0000313" key="3">
    <source>
        <dbReference type="EMBL" id="CAE7942826.1"/>
    </source>
</evidence>
<dbReference type="OrthoDB" id="432825at2759"/>
<sequence>EQQEQYEYEGMLEVERRRAELEHARRQQVEEKLAMAVELNEEALATMMTMSEAHEQKLQEMQALRVEQLSLERKDRLQAEAEVRQLQAELEKFSVVSISDSELAAEAETAAASSSTLPDARPHTAETQPSLR</sequence>
<evidence type="ECO:0000256" key="2">
    <source>
        <dbReference type="SAM" id="MobiDB-lite"/>
    </source>
</evidence>
<gene>
    <name evidence="3" type="ORF">SNEC2469_LOCUS34806</name>
</gene>
<reference evidence="3" key="1">
    <citation type="submission" date="2021-02" db="EMBL/GenBank/DDBJ databases">
        <authorList>
            <person name="Dougan E. K."/>
            <person name="Rhodes N."/>
            <person name="Thang M."/>
            <person name="Chan C."/>
        </authorList>
    </citation>
    <scope>NUCLEOTIDE SEQUENCE</scope>
</reference>
<feature type="region of interest" description="Disordered" evidence="2">
    <location>
        <begin position="104"/>
        <end position="132"/>
    </location>
</feature>
<dbReference type="AlphaFoldDB" id="A0A813CFC0"/>
<comment type="caution">
    <text evidence="3">The sequence shown here is derived from an EMBL/GenBank/DDBJ whole genome shotgun (WGS) entry which is preliminary data.</text>
</comment>
<feature type="non-terminal residue" evidence="3">
    <location>
        <position position="132"/>
    </location>
</feature>
<feature type="coiled-coil region" evidence="1">
    <location>
        <begin position="11"/>
        <end position="96"/>
    </location>
</feature>
<protein>
    <submittedName>
        <fullName evidence="3">Uncharacterized protein</fullName>
    </submittedName>
</protein>
<accession>A0A813CFC0</accession>
<evidence type="ECO:0000256" key="1">
    <source>
        <dbReference type="SAM" id="Coils"/>
    </source>
</evidence>
<feature type="non-terminal residue" evidence="3">
    <location>
        <position position="1"/>
    </location>
</feature>
<evidence type="ECO:0000313" key="4">
    <source>
        <dbReference type="Proteomes" id="UP000601435"/>
    </source>
</evidence>
<keyword evidence="1" id="KW-0175">Coiled coil</keyword>
<dbReference type="EMBL" id="CAJNJA010097771">
    <property type="protein sequence ID" value="CAE7942826.1"/>
    <property type="molecule type" value="Genomic_DNA"/>
</dbReference>
<name>A0A813CFC0_9DINO</name>